<keyword evidence="1" id="KW-0472">Membrane</keyword>
<feature type="transmembrane region" description="Helical" evidence="1">
    <location>
        <begin position="33"/>
        <end position="53"/>
    </location>
</feature>
<feature type="transmembrane region" description="Helical" evidence="1">
    <location>
        <begin position="65"/>
        <end position="82"/>
    </location>
</feature>
<keyword evidence="1" id="KW-1133">Transmembrane helix</keyword>
<organism evidence="2 3">
    <name type="scientific">Parascaris equorum</name>
    <name type="common">Equine roundworm</name>
    <dbReference type="NCBI Taxonomy" id="6256"/>
    <lineage>
        <taxon>Eukaryota</taxon>
        <taxon>Metazoa</taxon>
        <taxon>Ecdysozoa</taxon>
        <taxon>Nematoda</taxon>
        <taxon>Chromadorea</taxon>
        <taxon>Rhabditida</taxon>
        <taxon>Spirurina</taxon>
        <taxon>Ascaridomorpha</taxon>
        <taxon>Ascaridoidea</taxon>
        <taxon>Ascarididae</taxon>
        <taxon>Parascaris</taxon>
    </lineage>
</organism>
<evidence type="ECO:0000313" key="3">
    <source>
        <dbReference type="WBParaSite" id="PEQ_0000381301-mRNA-1"/>
    </source>
</evidence>
<dbReference type="AlphaFoldDB" id="A0A914RBE5"/>
<proteinExistence type="predicted"/>
<name>A0A914RBE5_PAREQ</name>
<sequence>MRNFAVAITIYVRHLQIVVFYGKIHHVAGRWRLYSTIMMCIGYVIAFGVSLVANVQVSNTAKRRQLENTFIMICIFFSYAYSNRYYR</sequence>
<keyword evidence="1" id="KW-0812">Transmembrane</keyword>
<evidence type="ECO:0000313" key="2">
    <source>
        <dbReference type="Proteomes" id="UP000887564"/>
    </source>
</evidence>
<keyword evidence="2" id="KW-1185">Reference proteome</keyword>
<reference evidence="3" key="1">
    <citation type="submission" date="2022-11" db="UniProtKB">
        <authorList>
            <consortium name="WormBaseParasite"/>
        </authorList>
    </citation>
    <scope>IDENTIFICATION</scope>
</reference>
<evidence type="ECO:0000256" key="1">
    <source>
        <dbReference type="SAM" id="Phobius"/>
    </source>
</evidence>
<dbReference type="Proteomes" id="UP000887564">
    <property type="component" value="Unplaced"/>
</dbReference>
<dbReference type="WBParaSite" id="PEQ_0000381301-mRNA-1">
    <property type="protein sequence ID" value="PEQ_0000381301-mRNA-1"/>
    <property type="gene ID" value="PEQ_0000381301"/>
</dbReference>
<protein>
    <submittedName>
        <fullName evidence="3">Uncharacterized protein</fullName>
    </submittedName>
</protein>
<accession>A0A914RBE5</accession>